<proteinExistence type="predicted"/>
<reference evidence="1" key="1">
    <citation type="submission" date="2023-04" db="EMBL/GenBank/DDBJ databases">
        <title>Draft Genome sequencing of Naganishia species isolated from polar environments using Oxford Nanopore Technology.</title>
        <authorList>
            <person name="Leo P."/>
            <person name="Venkateswaran K."/>
        </authorList>
    </citation>
    <scope>NUCLEOTIDE SEQUENCE</scope>
    <source>
        <strain evidence="1">MNA-CCFEE 5425</strain>
    </source>
</reference>
<name>A0ACC2WNM3_9TREE</name>
<protein>
    <submittedName>
        <fullName evidence="1">Uncharacterized protein</fullName>
    </submittedName>
</protein>
<dbReference type="EMBL" id="JASBWU010000023">
    <property type="protein sequence ID" value="KAJ9113013.1"/>
    <property type="molecule type" value="Genomic_DNA"/>
</dbReference>
<keyword evidence="2" id="KW-1185">Reference proteome</keyword>
<comment type="caution">
    <text evidence="1">The sequence shown here is derived from an EMBL/GenBank/DDBJ whole genome shotgun (WGS) entry which is preliminary data.</text>
</comment>
<sequence length="240" mass="25347">MQPTISLDSGAAPSRSAASTSMKEGDGRAAGHGSLYSFGTSRSIKSPKGGDDEARGQNPPESPILKAEDQETMLDRWEVALEEFWRLTLAERAQARLELRAYLELLVQNNEAQRKAKTKPSPSSSSVGAVEDPDALVNTMLPEKGDRDGCGGALTARSAVEDALKKQRDPQTGKKIAGAVMGLIGLVAAVFVIREFVVKPCKKKRQARAVPAGDLEGGNASELMEIPAGTSGTGAGEQSR</sequence>
<dbReference type="Proteomes" id="UP001243375">
    <property type="component" value="Unassembled WGS sequence"/>
</dbReference>
<evidence type="ECO:0000313" key="1">
    <source>
        <dbReference type="EMBL" id="KAJ9113013.1"/>
    </source>
</evidence>
<accession>A0ACC2WNM3</accession>
<gene>
    <name evidence="1" type="ORF">QFC22_006109</name>
</gene>
<evidence type="ECO:0000313" key="2">
    <source>
        <dbReference type="Proteomes" id="UP001243375"/>
    </source>
</evidence>
<organism evidence="1 2">
    <name type="scientific">Naganishia vaughanmartiniae</name>
    <dbReference type="NCBI Taxonomy" id="1424756"/>
    <lineage>
        <taxon>Eukaryota</taxon>
        <taxon>Fungi</taxon>
        <taxon>Dikarya</taxon>
        <taxon>Basidiomycota</taxon>
        <taxon>Agaricomycotina</taxon>
        <taxon>Tremellomycetes</taxon>
        <taxon>Filobasidiales</taxon>
        <taxon>Filobasidiaceae</taxon>
        <taxon>Naganishia</taxon>
    </lineage>
</organism>